<dbReference type="InterPro" id="IPR050066">
    <property type="entry name" value="UvrABC_protein_C"/>
</dbReference>
<dbReference type="InterPro" id="IPR035901">
    <property type="entry name" value="GIY-YIG_endonuc_sf"/>
</dbReference>
<dbReference type="PROSITE" id="PS50165">
    <property type="entry name" value="UVRC"/>
    <property type="match status" value="1"/>
</dbReference>
<evidence type="ECO:0000259" key="11">
    <source>
        <dbReference type="PROSITE" id="PS50165"/>
    </source>
</evidence>
<dbReference type="Pfam" id="PF12826">
    <property type="entry name" value="HHH_2"/>
    <property type="match status" value="1"/>
</dbReference>
<gene>
    <name evidence="7" type="primary">uvrC</name>
    <name evidence="12" type="ORF">Clopa_3583</name>
</gene>
<dbReference type="Gene3D" id="4.10.860.10">
    <property type="entry name" value="UVR domain"/>
    <property type="match status" value="1"/>
</dbReference>
<keyword evidence="5 7" id="KW-0234">DNA repair</keyword>
<dbReference type="InterPro" id="IPR001943">
    <property type="entry name" value="UVR_dom"/>
</dbReference>
<dbReference type="InterPro" id="IPR038476">
    <property type="entry name" value="UvrC_RNase_H_dom_sf"/>
</dbReference>
<dbReference type="Pfam" id="PF08459">
    <property type="entry name" value="UvrC_RNaseH_dom"/>
    <property type="match status" value="1"/>
</dbReference>
<dbReference type="HOGENOM" id="CLU_014841_3_2_9"/>
<dbReference type="GO" id="GO:0009381">
    <property type="term" value="F:excinuclease ABC activity"/>
    <property type="evidence" value="ECO:0007669"/>
    <property type="project" value="UniProtKB-UniRule"/>
</dbReference>
<dbReference type="NCBIfam" id="NF001824">
    <property type="entry name" value="PRK00558.1-5"/>
    <property type="match status" value="1"/>
</dbReference>
<comment type="similarity">
    <text evidence="7">Belongs to the UvrC family.</text>
</comment>
<dbReference type="EMBL" id="CP003261">
    <property type="protein sequence ID" value="AGK98365.1"/>
    <property type="molecule type" value="Genomic_DNA"/>
</dbReference>
<proteinExistence type="inferred from homology"/>
<dbReference type="InterPro" id="IPR004791">
    <property type="entry name" value="UvrC"/>
</dbReference>
<dbReference type="PROSITE" id="PS50164">
    <property type="entry name" value="GIY_YIG"/>
    <property type="match status" value="1"/>
</dbReference>
<evidence type="ECO:0000256" key="4">
    <source>
        <dbReference type="ARBA" id="ARBA00022881"/>
    </source>
</evidence>
<feature type="domain" description="GIY-YIG" evidence="10">
    <location>
        <begin position="13"/>
        <end position="92"/>
    </location>
</feature>
<evidence type="ECO:0000259" key="10">
    <source>
        <dbReference type="PROSITE" id="PS50164"/>
    </source>
</evidence>
<evidence type="ECO:0000313" key="13">
    <source>
        <dbReference type="Proteomes" id="UP000013523"/>
    </source>
</evidence>
<dbReference type="Pfam" id="PF02151">
    <property type="entry name" value="UVR"/>
    <property type="match status" value="1"/>
</dbReference>
<evidence type="ECO:0000256" key="7">
    <source>
        <dbReference type="HAMAP-Rule" id="MF_00203"/>
    </source>
</evidence>
<dbReference type="STRING" id="86416.Clopa_3583"/>
<dbReference type="SMART" id="SM00465">
    <property type="entry name" value="GIYc"/>
    <property type="match status" value="1"/>
</dbReference>
<dbReference type="PATRIC" id="fig|86416.3.peg.3581"/>
<dbReference type="PROSITE" id="PS50151">
    <property type="entry name" value="UVR"/>
    <property type="match status" value="1"/>
</dbReference>
<dbReference type="InterPro" id="IPR001162">
    <property type="entry name" value="UvrC_RNase_H_dom"/>
</dbReference>
<reference evidence="12 13" key="1">
    <citation type="submission" date="2012-01" db="EMBL/GenBank/DDBJ databases">
        <title>Complete sequence of chromosome of Clostridium pasteurianum BC1.</title>
        <authorList>
            <consortium name="US DOE Joint Genome Institute"/>
            <person name="Lucas S."/>
            <person name="Han J."/>
            <person name="Lapidus A."/>
            <person name="Cheng J.-F."/>
            <person name="Goodwin L."/>
            <person name="Pitluck S."/>
            <person name="Peters L."/>
            <person name="Mikhailova N."/>
            <person name="Teshima H."/>
            <person name="Detter J.C."/>
            <person name="Han C."/>
            <person name="Tapia R."/>
            <person name="Land M."/>
            <person name="Hauser L."/>
            <person name="Kyrpides N."/>
            <person name="Ivanova N."/>
            <person name="Pagani I."/>
            <person name="Dunn J."/>
            <person name="Taghavi S."/>
            <person name="Francis A."/>
            <person name="van der Lelie D."/>
            <person name="Woyke T."/>
        </authorList>
    </citation>
    <scope>NUCLEOTIDE SEQUENCE [LARGE SCALE GENOMIC DNA]</scope>
    <source>
        <strain evidence="12 13">BC1</strain>
    </source>
</reference>
<dbReference type="InterPro" id="IPR010994">
    <property type="entry name" value="RuvA_2-like"/>
</dbReference>
<sequence>MFDFSYQLKLLPDKPGVYLMKNSLGEIIYVGKAKILKNRVRQYFQSSKNHSEKVKAMVKNIAEFEYIVTDSEIEALILECNLIKKYKPRYNILLKDDKHYPFIKITTNEDFPRIFVTRIIAKDGAKYFGPYVDVSAVYETMELIKKIFPIRTCKRVIKEKGDITRPCLNYHINLCTAPCAGFIDKEDYGKTVAEITNILNGKDSMVLRQLKVDMEKASEELEFEKAAALRDKIAALEKIREKQKIMTGSFENEDFINLDSDEMDSCVNIFFLRNGKIVGREHFMLENTSGENKAVIISQFIKEFYGGTAFVPKTIYVPEILETELLEQWLTMKRGSKVELRIPQKGDKKNLLEMVKKNATATLDQFKLKLMQDKALHKETLKDLAHILNLEDLPHRIEAYDISNIQGVDSVGSMIVFENGKAKNSDYRRFKIKTVKGANDYDSMREILTRRFKRGLDEVKAIEEKNLALSAGKFCVFPDLILMDGGLGQINIALEVLRNLNIDIPVCGMVKDDKHNTRGLIYNNEELYLKKSSNVIHFITRIQDEVHRFAISYHRSLRDKRILHSILEDIPNIGAKRRKELLKKFGSIENIKKASYKELVDTDSIDTKAANSILDYFNKASSKND</sequence>
<dbReference type="NCBIfam" id="TIGR00194">
    <property type="entry name" value="uvrC"/>
    <property type="match status" value="1"/>
</dbReference>
<dbReference type="GO" id="GO:0009432">
    <property type="term" value="P:SOS response"/>
    <property type="evidence" value="ECO:0007669"/>
    <property type="project" value="UniProtKB-UniRule"/>
</dbReference>
<dbReference type="InterPro" id="IPR036876">
    <property type="entry name" value="UVR_dom_sf"/>
</dbReference>
<accession>R4KFH8</accession>
<dbReference type="SUPFAM" id="SSF47781">
    <property type="entry name" value="RuvA domain 2-like"/>
    <property type="match status" value="1"/>
</dbReference>
<dbReference type="InterPro" id="IPR041663">
    <property type="entry name" value="DisA/LigA_HHH"/>
</dbReference>
<dbReference type="eggNOG" id="COG0322">
    <property type="taxonomic scope" value="Bacteria"/>
</dbReference>
<dbReference type="SUPFAM" id="SSF46600">
    <property type="entry name" value="C-terminal UvrC-binding domain of UvrB"/>
    <property type="match status" value="1"/>
</dbReference>
<dbReference type="GO" id="GO:0003677">
    <property type="term" value="F:DNA binding"/>
    <property type="evidence" value="ECO:0007669"/>
    <property type="project" value="UniProtKB-UniRule"/>
</dbReference>
<evidence type="ECO:0000256" key="6">
    <source>
        <dbReference type="ARBA" id="ARBA00023236"/>
    </source>
</evidence>
<protein>
    <recommendedName>
        <fullName evidence="7">UvrABC system protein C</fullName>
        <shortName evidence="7">Protein UvrC</shortName>
    </recommendedName>
    <alternativeName>
        <fullName evidence="7">Excinuclease ABC subunit C</fullName>
    </alternativeName>
</protein>
<evidence type="ECO:0000256" key="3">
    <source>
        <dbReference type="ARBA" id="ARBA00022769"/>
    </source>
</evidence>
<feature type="domain" description="UvrC family homology region profile" evidence="11">
    <location>
        <begin position="266"/>
        <end position="497"/>
    </location>
</feature>
<dbReference type="FunFam" id="3.40.1440.10:FF:000001">
    <property type="entry name" value="UvrABC system protein C"/>
    <property type="match status" value="1"/>
</dbReference>
<keyword evidence="13" id="KW-1185">Reference proteome</keyword>
<evidence type="ECO:0000259" key="9">
    <source>
        <dbReference type="PROSITE" id="PS50151"/>
    </source>
</evidence>
<keyword evidence="3 7" id="KW-0228">DNA excision</keyword>
<dbReference type="Proteomes" id="UP000013523">
    <property type="component" value="Chromosome"/>
</dbReference>
<dbReference type="HAMAP" id="MF_00203">
    <property type="entry name" value="UvrC"/>
    <property type="match status" value="1"/>
</dbReference>
<keyword evidence="2 7" id="KW-0227">DNA damage</keyword>
<dbReference type="GO" id="GO:0006289">
    <property type="term" value="P:nucleotide-excision repair"/>
    <property type="evidence" value="ECO:0007669"/>
    <property type="project" value="UniProtKB-UniRule"/>
</dbReference>
<dbReference type="InterPro" id="IPR000305">
    <property type="entry name" value="GIY-YIG_endonuc"/>
</dbReference>
<keyword evidence="1 7" id="KW-0963">Cytoplasm</keyword>
<keyword evidence="4 7" id="KW-0267">Excision nuclease</keyword>
<comment type="subunit">
    <text evidence="7">Interacts with UvrB in an incision complex.</text>
</comment>
<dbReference type="AlphaFoldDB" id="R4KFH8"/>
<name>R4KFH8_CLOPA</name>
<dbReference type="Gene3D" id="3.40.1440.10">
    <property type="entry name" value="GIY-YIG endonuclease"/>
    <property type="match status" value="1"/>
</dbReference>
<evidence type="ECO:0000256" key="5">
    <source>
        <dbReference type="ARBA" id="ARBA00023204"/>
    </source>
</evidence>
<dbReference type="GO" id="GO:0005737">
    <property type="term" value="C:cytoplasm"/>
    <property type="evidence" value="ECO:0007669"/>
    <property type="project" value="UniProtKB-SubCell"/>
</dbReference>
<evidence type="ECO:0000256" key="2">
    <source>
        <dbReference type="ARBA" id="ARBA00022763"/>
    </source>
</evidence>
<dbReference type="Pfam" id="PF22920">
    <property type="entry name" value="UvrC_RNaseH"/>
    <property type="match status" value="1"/>
</dbReference>
<feature type="coiled-coil region" evidence="8">
    <location>
        <begin position="207"/>
        <end position="246"/>
    </location>
</feature>
<dbReference type="Pfam" id="PF01541">
    <property type="entry name" value="GIY-YIG"/>
    <property type="match status" value="1"/>
</dbReference>
<evidence type="ECO:0000313" key="12">
    <source>
        <dbReference type="EMBL" id="AGK98365.1"/>
    </source>
</evidence>
<dbReference type="PANTHER" id="PTHR30562">
    <property type="entry name" value="UVRC/OXIDOREDUCTASE"/>
    <property type="match status" value="1"/>
</dbReference>
<dbReference type="GO" id="GO:0009380">
    <property type="term" value="C:excinuclease repair complex"/>
    <property type="evidence" value="ECO:0007669"/>
    <property type="project" value="InterPro"/>
</dbReference>
<evidence type="ECO:0000256" key="1">
    <source>
        <dbReference type="ARBA" id="ARBA00022490"/>
    </source>
</evidence>
<keyword evidence="6 7" id="KW-0742">SOS response</keyword>
<evidence type="ECO:0000256" key="8">
    <source>
        <dbReference type="SAM" id="Coils"/>
    </source>
</evidence>
<dbReference type="SUPFAM" id="SSF82771">
    <property type="entry name" value="GIY-YIG endonuclease"/>
    <property type="match status" value="1"/>
</dbReference>
<dbReference type="KEGG" id="cpas:Clopa_3583"/>
<dbReference type="Gene3D" id="3.30.420.340">
    <property type="entry name" value="UvrC, RNAse H endonuclease domain"/>
    <property type="match status" value="1"/>
</dbReference>
<feature type="domain" description="UVR" evidence="9">
    <location>
        <begin position="204"/>
        <end position="239"/>
    </location>
</feature>
<dbReference type="InterPro" id="IPR047296">
    <property type="entry name" value="GIY-YIG_UvrC_Cho"/>
</dbReference>
<comment type="subcellular location">
    <subcellularLocation>
        <location evidence="7">Cytoplasm</location>
    </subcellularLocation>
</comment>
<comment type="function">
    <text evidence="7">The UvrABC repair system catalyzes the recognition and processing of DNA lesions. UvrC both incises the 5' and 3' sides of the lesion. The N-terminal half is responsible for the 3' incision and the C-terminal half is responsible for the 5' incision.</text>
</comment>
<organism evidence="12 13">
    <name type="scientific">Clostridium pasteurianum BC1</name>
    <dbReference type="NCBI Taxonomy" id="86416"/>
    <lineage>
        <taxon>Bacteria</taxon>
        <taxon>Bacillati</taxon>
        <taxon>Bacillota</taxon>
        <taxon>Clostridia</taxon>
        <taxon>Eubacteriales</taxon>
        <taxon>Clostridiaceae</taxon>
        <taxon>Clostridium</taxon>
    </lineage>
</organism>
<dbReference type="PANTHER" id="PTHR30562:SF1">
    <property type="entry name" value="UVRABC SYSTEM PROTEIN C"/>
    <property type="match status" value="1"/>
</dbReference>
<keyword evidence="8" id="KW-0175">Coiled coil</keyword>
<dbReference type="OrthoDB" id="9804933at2"/>
<dbReference type="Gene3D" id="1.10.150.20">
    <property type="entry name" value="5' to 3' exonuclease, C-terminal subdomain"/>
    <property type="match status" value="1"/>
</dbReference>
<dbReference type="RefSeq" id="WP_015616648.1">
    <property type="nucleotide sequence ID" value="NC_021182.1"/>
</dbReference>
<dbReference type="CDD" id="cd10434">
    <property type="entry name" value="GIY-YIG_UvrC_Cho"/>
    <property type="match status" value="1"/>
</dbReference>